<dbReference type="InterPro" id="IPR001900">
    <property type="entry name" value="RNase_II/R"/>
</dbReference>
<evidence type="ECO:0000313" key="8">
    <source>
        <dbReference type="Proteomes" id="UP000437017"/>
    </source>
</evidence>
<comment type="cofactor">
    <cofactor evidence="1">
        <name>Mg(2+)</name>
        <dbReference type="ChEBI" id="CHEBI:18420"/>
    </cofactor>
</comment>
<dbReference type="Proteomes" id="UP000437017">
    <property type="component" value="Unassembled WGS sequence"/>
</dbReference>
<evidence type="ECO:0000259" key="6">
    <source>
        <dbReference type="Pfam" id="PF00773"/>
    </source>
</evidence>
<evidence type="ECO:0000256" key="3">
    <source>
        <dbReference type="ARBA" id="ARBA00022842"/>
    </source>
</evidence>
<dbReference type="GO" id="GO:0000177">
    <property type="term" value="C:cytoplasmic exosome (RNase complex)"/>
    <property type="evidence" value="ECO:0007669"/>
    <property type="project" value="TreeGrafter"/>
</dbReference>
<sequence length="84" mass="9810">MATQAMSNALYFSTGSCAEEEFHHYGLALDKYTHFTSPIRRYSDIIVHRLLMAAISKDKKMEIKEDLFSNKDLEELCRHINNRN</sequence>
<dbReference type="AlphaFoldDB" id="A0A643BZF8"/>
<dbReference type="PROSITE" id="PS01175">
    <property type="entry name" value="RIBONUCLEASE_II"/>
    <property type="match status" value="1"/>
</dbReference>
<proteinExistence type="predicted"/>
<comment type="caution">
    <text evidence="7">The sequence shown here is derived from an EMBL/GenBank/DDBJ whole genome shotgun (WGS) entry which is preliminary data.</text>
</comment>
<reference evidence="7 8" key="1">
    <citation type="journal article" date="2019" name="PLoS ONE">
        <title>Genomic analyses reveal an absence of contemporary introgressive admixture between fin whales and blue whales, despite known hybrids.</title>
        <authorList>
            <person name="Westbury M.V."/>
            <person name="Petersen B."/>
            <person name="Lorenzen E.D."/>
        </authorList>
    </citation>
    <scope>NUCLEOTIDE SEQUENCE [LARGE SCALE GENOMIC DNA]</scope>
    <source>
        <strain evidence="7">FinWhale-01</strain>
    </source>
</reference>
<keyword evidence="3" id="KW-0460">Magnesium</keyword>
<protein>
    <recommendedName>
        <fullName evidence="2">DIS3-like exonuclease 1</fullName>
    </recommendedName>
</protein>
<accession>A0A643BZF8</accession>
<dbReference type="PANTHER" id="PTHR23355">
    <property type="entry name" value="RIBONUCLEASE"/>
    <property type="match status" value="1"/>
</dbReference>
<dbReference type="GO" id="GO:0006402">
    <property type="term" value="P:mRNA catabolic process"/>
    <property type="evidence" value="ECO:0007669"/>
    <property type="project" value="TreeGrafter"/>
</dbReference>
<evidence type="ECO:0000256" key="2">
    <source>
        <dbReference type="ARBA" id="ARBA00016366"/>
    </source>
</evidence>
<feature type="non-terminal residue" evidence="7">
    <location>
        <position position="84"/>
    </location>
</feature>
<dbReference type="GO" id="GO:0003723">
    <property type="term" value="F:RNA binding"/>
    <property type="evidence" value="ECO:0007669"/>
    <property type="project" value="InterPro"/>
</dbReference>
<dbReference type="InterPro" id="IPR012340">
    <property type="entry name" value="NA-bd_OB-fold"/>
</dbReference>
<gene>
    <name evidence="7" type="ORF">E2I00_014274</name>
</gene>
<evidence type="ECO:0000313" key="7">
    <source>
        <dbReference type="EMBL" id="KAB0392945.1"/>
    </source>
</evidence>
<evidence type="ECO:0000256" key="5">
    <source>
        <dbReference type="ARBA" id="ARBA00046171"/>
    </source>
</evidence>
<evidence type="ECO:0000256" key="4">
    <source>
        <dbReference type="ARBA" id="ARBA00026010"/>
    </source>
</evidence>
<organism evidence="7 8">
    <name type="scientific">Balaenoptera physalus</name>
    <name type="common">Fin whale</name>
    <name type="synonym">Balaena physalus</name>
    <dbReference type="NCBI Taxonomy" id="9770"/>
    <lineage>
        <taxon>Eukaryota</taxon>
        <taxon>Metazoa</taxon>
        <taxon>Chordata</taxon>
        <taxon>Craniata</taxon>
        <taxon>Vertebrata</taxon>
        <taxon>Euteleostomi</taxon>
        <taxon>Mammalia</taxon>
        <taxon>Eutheria</taxon>
        <taxon>Laurasiatheria</taxon>
        <taxon>Artiodactyla</taxon>
        <taxon>Whippomorpha</taxon>
        <taxon>Cetacea</taxon>
        <taxon>Mysticeti</taxon>
        <taxon>Balaenopteridae</taxon>
        <taxon>Balaenoptera</taxon>
    </lineage>
</organism>
<name>A0A643BZF8_BALPH</name>
<dbReference type="OrthoDB" id="372421at2759"/>
<dbReference type="GO" id="GO:0000175">
    <property type="term" value="F:3'-5'-RNA exonuclease activity"/>
    <property type="evidence" value="ECO:0007669"/>
    <property type="project" value="TreeGrafter"/>
</dbReference>
<dbReference type="Pfam" id="PF00773">
    <property type="entry name" value="RNB"/>
    <property type="match status" value="1"/>
</dbReference>
<dbReference type="InterPro" id="IPR022966">
    <property type="entry name" value="RNase_II/R_CS"/>
</dbReference>
<dbReference type="GO" id="GO:0016075">
    <property type="term" value="P:rRNA catabolic process"/>
    <property type="evidence" value="ECO:0007669"/>
    <property type="project" value="TreeGrafter"/>
</dbReference>
<comment type="subunit">
    <text evidence="4">Component of the RNA exosome complex. The catalytically inactive RNA exosome core (Exo-9) complex is believed to associate with catalytic subunits EXOSC10, and DIS3 or DIS3L in cytoplasmic- and nuclear-specific RNA exosome complex forms.</text>
</comment>
<comment type="function">
    <text evidence="5">Catalytic component of the RNA exosome complex which has 3'-&gt;5' exoribonuclease activity and participates in a multitude of cellular RNA processing and degradation events. In the cytoplasm, the RNA exosome complex is involved in general mRNA turnover and specifically degrades inherently unstable mRNAs containing AU-rich elements (AREs) within their 3' untranslated regions, and in RNA surveillance pathways, preventing translation of aberrant mRNAs. It seems to be involved in degradation of histone mRNA.</text>
</comment>
<evidence type="ECO:0000256" key="1">
    <source>
        <dbReference type="ARBA" id="ARBA00001946"/>
    </source>
</evidence>
<dbReference type="SUPFAM" id="SSF50249">
    <property type="entry name" value="Nucleic acid-binding proteins"/>
    <property type="match status" value="1"/>
</dbReference>
<keyword evidence="8" id="KW-1185">Reference proteome</keyword>
<dbReference type="InterPro" id="IPR050180">
    <property type="entry name" value="RNR_Ribonuclease"/>
</dbReference>
<dbReference type="EMBL" id="SGJD01003437">
    <property type="protein sequence ID" value="KAB0392945.1"/>
    <property type="molecule type" value="Genomic_DNA"/>
</dbReference>
<feature type="domain" description="RNB" evidence="6">
    <location>
        <begin position="1"/>
        <end position="56"/>
    </location>
</feature>
<dbReference type="PANTHER" id="PTHR23355:SF30">
    <property type="entry name" value="DIS3-LIKE EXONUCLEASE 1"/>
    <property type="match status" value="1"/>
</dbReference>